<dbReference type="InterPro" id="IPR021754">
    <property type="entry name" value="DUF3320"/>
</dbReference>
<evidence type="ECO:0000259" key="4">
    <source>
        <dbReference type="Pfam" id="PF13087"/>
    </source>
</evidence>
<dbReference type="RefSeq" id="WP_346033080.1">
    <property type="nucleotide sequence ID" value="NZ_BAABHV010000016.1"/>
</dbReference>
<dbReference type="Pfam" id="PF13086">
    <property type="entry name" value="AAA_11"/>
    <property type="match status" value="1"/>
</dbReference>
<dbReference type="PANTHER" id="PTHR10887">
    <property type="entry name" value="DNA2/NAM7 HELICASE FAMILY"/>
    <property type="match status" value="1"/>
</dbReference>
<dbReference type="Pfam" id="PF18741">
    <property type="entry name" value="MTES_1575"/>
    <property type="match status" value="1"/>
</dbReference>
<accession>A0ABP9KDU5</accession>
<feature type="region of interest" description="Disordered" evidence="1">
    <location>
        <begin position="1728"/>
        <end position="1790"/>
    </location>
</feature>
<protein>
    <submittedName>
        <fullName evidence="6">DUF3320 domain-containing protein</fullName>
    </submittedName>
</protein>
<dbReference type="InterPro" id="IPR045055">
    <property type="entry name" value="DNA2/NAM7-like"/>
</dbReference>
<evidence type="ECO:0000259" key="2">
    <source>
        <dbReference type="Pfam" id="PF11784"/>
    </source>
</evidence>
<evidence type="ECO:0000259" key="5">
    <source>
        <dbReference type="Pfam" id="PF18741"/>
    </source>
</evidence>
<dbReference type="Pfam" id="PF13087">
    <property type="entry name" value="AAA_12"/>
    <property type="match status" value="1"/>
</dbReference>
<feature type="domain" description="DUF3320" evidence="2">
    <location>
        <begin position="1825"/>
        <end position="1873"/>
    </location>
</feature>
<dbReference type="InterPro" id="IPR027417">
    <property type="entry name" value="P-loop_NTPase"/>
</dbReference>
<gene>
    <name evidence="6" type="ORF">GCM10023208_21550</name>
</gene>
<dbReference type="InterPro" id="IPR011335">
    <property type="entry name" value="Restrct_endonuc-II-like"/>
</dbReference>
<dbReference type="InterPro" id="IPR041677">
    <property type="entry name" value="DNA2/NAM7_AAA_11"/>
</dbReference>
<dbReference type="Gene3D" id="3.40.50.300">
    <property type="entry name" value="P-loop containing nucleotide triphosphate hydrolases"/>
    <property type="match status" value="3"/>
</dbReference>
<dbReference type="InterPro" id="IPR049468">
    <property type="entry name" value="Restrct_endonuc-II-like_dom"/>
</dbReference>
<reference evidence="7" key="1">
    <citation type="journal article" date="2019" name="Int. J. Syst. Evol. Microbiol.">
        <title>The Global Catalogue of Microorganisms (GCM) 10K type strain sequencing project: providing services to taxonomists for standard genome sequencing and annotation.</title>
        <authorList>
            <consortium name="The Broad Institute Genomics Platform"/>
            <consortium name="The Broad Institute Genome Sequencing Center for Infectious Disease"/>
            <person name="Wu L."/>
            <person name="Ma J."/>
        </authorList>
    </citation>
    <scope>NUCLEOTIDE SEQUENCE [LARGE SCALE GENOMIC DNA]</scope>
    <source>
        <strain evidence="7">JCM 18014</strain>
    </source>
</reference>
<dbReference type="InterPro" id="IPR025103">
    <property type="entry name" value="DUF4011"/>
</dbReference>
<feature type="compositionally biased region" description="Basic and acidic residues" evidence="1">
    <location>
        <begin position="1728"/>
        <end position="1738"/>
    </location>
</feature>
<comment type="caution">
    <text evidence="6">The sequence shown here is derived from an EMBL/GenBank/DDBJ whole genome shotgun (WGS) entry which is preliminary data.</text>
</comment>
<dbReference type="SUPFAM" id="SSF52980">
    <property type="entry name" value="Restriction endonuclease-like"/>
    <property type="match status" value="1"/>
</dbReference>
<feature type="domain" description="DNA2/NAM7 helicase helicase" evidence="3">
    <location>
        <begin position="1319"/>
        <end position="1359"/>
    </location>
</feature>
<feature type="domain" description="DNA2/NAM7 helicase-like C-terminal" evidence="4">
    <location>
        <begin position="1379"/>
        <end position="1574"/>
    </location>
</feature>
<name>A0ABP9KDU5_9SPHN</name>
<evidence type="ECO:0000313" key="6">
    <source>
        <dbReference type="EMBL" id="GAA5056722.1"/>
    </source>
</evidence>
<proteinExistence type="predicted"/>
<dbReference type="InterPro" id="IPR047187">
    <property type="entry name" value="SF1_C_Upf1"/>
</dbReference>
<evidence type="ECO:0000256" key="1">
    <source>
        <dbReference type="SAM" id="MobiDB-lite"/>
    </source>
</evidence>
<dbReference type="PANTHER" id="PTHR10887:SF495">
    <property type="entry name" value="HELICASE SENATAXIN ISOFORM X1-RELATED"/>
    <property type="match status" value="1"/>
</dbReference>
<sequence length="1971" mass="218595">MKDRIGSGAEQVKGLRIEVEACERIGFVSQQNSVPPLREITLINETGEPASNLTLSLAADPGILGARTWSIDLIEPGQHLHLMDRDVQIAAGFARELAEAERANISLELRDGADQLFAQKTLPMTLLAVDDWGGADAMPELLPSFVMPNDPAVEKVLRAASHALSTSGRPDGIDGYESGDRARVYEIVSAIWSAVSGLELTYTLPPASFESRGQKIRSPSAIYSGRVATCLDTALLFAAVIEQAGLHPLIVLTEGHAFAGAWIERDQFSELVTDEVAAVRNRLDLCNIVLFETTMVTGNNRARFSEAAQESKRQLEVIEPGDFFLAVDVRRARMREILPLSTSSPQMEEEDEGIATTFVEEAPDLYRGSLETTEIEECKVKPGDRIEEWQRKLLDLTARNRLLNLPKTGNLRLECPDPAALEDLLADGRKITVLPLPDLGVGGRDVELHRDRSRTDLKSGHALAGLEKNEVYVEQDKGKLETALIKLYRQARSDLNEGGSNTLFLAFGFLEWKKKVTDDRSYRAPLILQPVQLQRRNARSGMKLVAHEDDPRFNMTLLELLKQDFGLVIEGLDGELPQDASGVDVKAVWNHIRRAITDTPGFEVREQVVLGIFSFSKYLMWKDLVDRRDLLKKNKVVRHLIERGEEPFEASEALIEPAALDTAVDPSDLYAPLPADSSQLAAVVASGQGHDFVLDGPPGTGKSQTIANMIAQNLALGRRVLFVSEKRAALEVVYRRLEQVGLGDFCLELHSHKSAKIEVIRQLERAWNAKGALGQEEWRARTDRLRNLRDDLNNFASALHRRYSCGLTVHDAVWRVVRDDDGALPVFNWPERTEHSAAQMDEMRDAVRRLELTFRSLRSLPQSVLKHVATQSWSNAWQSKLASAARELGETAADLRETAAAAMRAVGIANEIVGPEDARRLHALGKAIAETHGLDLSFAFRPDHPQTGASMRELTAALREWQERRTRLSAEYQEPFAIEDISRDLAEDWRIAEEKMWLLRYFASRAILKRMAETGGASGEIVPDKDLPLFDEMASLHARVDVTSADIDGVPANKGMESDPDRLERLADAGEAIRTAVSRYARDPLEFTQAIGAVRTIVVDANEMTAGDAPLAGAIAKLGDALKRFDAACTEFVEISEAEDAPSTFDGLGDFSRDIADHLPQLNSLCQWNGAKARAATLGLAPMIRRIENGLDEGVALEMFEAAYAKWFAPWAIDADPQLAEFHAYTHEDKIAAFRDMTDEIQGLTAKYIRARLCSDLPDQSQVARASGFGVLKHEMAKQRAHKPVRRLAEEMGSDFSALAPCMLMSPLSIAQYLPPDQDLFDIVIFDEASQITPWDAVGSIGRGKQLVLAGDQKQMPPTNFFSRGSATVDEDATVDLESILDECVSASIPRRSLDWHYRSRHDSLIAFSNSRYYDGKLVTFPAPETRDTAVEWHRVDGIYAKGTEQTNAIEAKAMVAEARKRLAGQAPGTISLGIVTLNSKQQELVEDLLEKARKSDAAFDAHFADELEEPVFVKNLETVQGDERDIIMLGITFGPVEAGSRKMSMNFGPLNKDGGWRRLNVAVTRARKSMLLFTSFDAGMIDLSRTSAAAVRDLKHFIEFADRGPEALAEVHSDSLGSTESPFEDAVMAMLERRGWSVRPQIGVSGYRIDLGIVHPYHPGDFLAGIECDGAMYHSALTARDRDKVRQAVLENLGWTIIRIWSTDFWIDREGAMEKVFSQLEEVLEADRQARSEKEEAAANSTAGEHQEAFAHGPAAGEPKEEAEVDEPETAPHFDLPNDPDEETSDPPQRDMMFARAFDAKSAREVPYRHTDFSDLDGTIDPQRFYDDDYDDDLANLIARAIEFEGPVRDDKLATIIARAHGFARTGRLIKERVDAIARQIAYLTVDDEGCVFFWTDENQAANLAEYRVPASGKMERSINEISLEELALAANAVPDEGDQPVAVARLFLISRLRKSARRRVEIALARLHS</sequence>
<keyword evidence="7" id="KW-1185">Reference proteome</keyword>
<dbReference type="Proteomes" id="UP001500518">
    <property type="component" value="Unassembled WGS sequence"/>
</dbReference>
<dbReference type="CDD" id="cd18808">
    <property type="entry name" value="SF1_C_Upf1"/>
    <property type="match status" value="1"/>
</dbReference>
<dbReference type="InterPro" id="IPR041679">
    <property type="entry name" value="DNA2/NAM7-like_C"/>
</dbReference>
<dbReference type="EMBL" id="BAABHV010000016">
    <property type="protein sequence ID" value="GAA5056722.1"/>
    <property type="molecule type" value="Genomic_DNA"/>
</dbReference>
<dbReference type="Pfam" id="PF11784">
    <property type="entry name" value="DUF3320"/>
    <property type="match status" value="1"/>
</dbReference>
<dbReference type="Pfam" id="PF13195">
    <property type="entry name" value="DUF4011"/>
    <property type="match status" value="1"/>
</dbReference>
<evidence type="ECO:0000313" key="7">
    <source>
        <dbReference type="Proteomes" id="UP001500518"/>
    </source>
</evidence>
<dbReference type="Gene3D" id="3.40.960.10">
    <property type="entry name" value="VSR Endonuclease"/>
    <property type="match status" value="1"/>
</dbReference>
<evidence type="ECO:0000259" key="3">
    <source>
        <dbReference type="Pfam" id="PF13086"/>
    </source>
</evidence>
<organism evidence="6 7">
    <name type="scientific">Erythrobacter westpacificensis</name>
    <dbReference type="NCBI Taxonomy" id="1055231"/>
    <lineage>
        <taxon>Bacteria</taxon>
        <taxon>Pseudomonadati</taxon>
        <taxon>Pseudomonadota</taxon>
        <taxon>Alphaproteobacteria</taxon>
        <taxon>Sphingomonadales</taxon>
        <taxon>Erythrobacteraceae</taxon>
        <taxon>Erythrobacter/Porphyrobacter group</taxon>
        <taxon>Erythrobacter</taxon>
    </lineage>
</organism>
<feature type="domain" description="Restriction endonuclease type II-like" evidence="5">
    <location>
        <begin position="1624"/>
        <end position="1721"/>
    </location>
</feature>
<dbReference type="SUPFAM" id="SSF52540">
    <property type="entry name" value="P-loop containing nucleoside triphosphate hydrolases"/>
    <property type="match status" value="1"/>
</dbReference>